<dbReference type="PANTHER" id="PTHR34853">
    <property type="match status" value="1"/>
</dbReference>
<dbReference type="EMBL" id="CP046172">
    <property type="protein sequence ID" value="QIS10139.1"/>
    <property type="molecule type" value="Genomic_DNA"/>
</dbReference>
<dbReference type="KEGG" id="nah:F5544_11225"/>
<feature type="chain" id="PRO_5026058568" evidence="1">
    <location>
        <begin position="28"/>
        <end position="422"/>
    </location>
</feature>
<feature type="signal peptide" evidence="1">
    <location>
        <begin position="1"/>
        <end position="27"/>
    </location>
</feature>
<accession>A0A6G9YA81</accession>
<name>A0A6G9YA81_9NOCA</name>
<dbReference type="InterPro" id="IPR029058">
    <property type="entry name" value="AB_hydrolase_fold"/>
</dbReference>
<organism evidence="2 3">
    <name type="scientific">Nocardia arthritidis</name>
    <dbReference type="NCBI Taxonomy" id="228602"/>
    <lineage>
        <taxon>Bacteria</taxon>
        <taxon>Bacillati</taxon>
        <taxon>Actinomycetota</taxon>
        <taxon>Actinomycetes</taxon>
        <taxon>Mycobacteriales</taxon>
        <taxon>Nocardiaceae</taxon>
        <taxon>Nocardia</taxon>
    </lineage>
</organism>
<keyword evidence="1" id="KW-0732">Signal</keyword>
<dbReference type="Gene3D" id="3.40.50.1820">
    <property type="entry name" value="alpha/beta hydrolase"/>
    <property type="match status" value="1"/>
</dbReference>
<dbReference type="SUPFAM" id="SSF53474">
    <property type="entry name" value="alpha/beta-Hydrolases"/>
    <property type="match status" value="1"/>
</dbReference>
<evidence type="ECO:0000256" key="1">
    <source>
        <dbReference type="SAM" id="SignalP"/>
    </source>
</evidence>
<dbReference type="RefSeq" id="WP_167473157.1">
    <property type="nucleotide sequence ID" value="NZ_CP046172.1"/>
</dbReference>
<dbReference type="PIRSF" id="PIRSF029171">
    <property type="entry name" value="Esterase_LipA"/>
    <property type="match status" value="1"/>
</dbReference>
<dbReference type="Proteomes" id="UP000503540">
    <property type="component" value="Chromosome"/>
</dbReference>
<dbReference type="PANTHER" id="PTHR34853:SF1">
    <property type="entry name" value="LIPASE 5"/>
    <property type="match status" value="1"/>
</dbReference>
<keyword evidence="3" id="KW-1185">Reference proteome</keyword>
<gene>
    <name evidence="2" type="ORF">F5544_11225</name>
</gene>
<evidence type="ECO:0000313" key="2">
    <source>
        <dbReference type="EMBL" id="QIS10139.1"/>
    </source>
</evidence>
<protein>
    <submittedName>
        <fullName evidence="2">Triacylglycerol lipase</fullName>
    </submittedName>
</protein>
<dbReference type="AlphaFoldDB" id="A0A6G9YA81"/>
<proteinExistence type="predicted"/>
<dbReference type="GO" id="GO:0004806">
    <property type="term" value="F:triacylglycerol lipase activity"/>
    <property type="evidence" value="ECO:0007669"/>
    <property type="project" value="InterPro"/>
</dbReference>
<reference evidence="2 3" key="1">
    <citation type="journal article" date="2019" name="ACS Chem. Biol.">
        <title>Identification and Mobilization of a Cryptic Antibiotic Biosynthesis Gene Locus from a Human-Pathogenic Nocardia Isolate.</title>
        <authorList>
            <person name="Herisse M."/>
            <person name="Ishida K."/>
            <person name="Porter J.L."/>
            <person name="Howden B."/>
            <person name="Hertweck C."/>
            <person name="Stinear T.P."/>
            <person name="Pidot S.J."/>
        </authorList>
    </citation>
    <scope>NUCLEOTIDE SEQUENCE [LARGE SCALE GENOMIC DNA]</scope>
    <source>
        <strain evidence="2 3">AUSMDU00012717</strain>
    </source>
</reference>
<dbReference type="Pfam" id="PF03583">
    <property type="entry name" value="LIP"/>
    <property type="match status" value="1"/>
</dbReference>
<sequence length="422" mass="45435">MSARRLSMLAGLGVCVLTAVSTAVAVAQPPIPLPSERQIYPAVVPLTPPESDPWYADPPNLDSLNNGDIVRTRDVQSYVLGIPIPVSTRQILYRSTDAHGTPLVTATTVLTPGIPWIGSPRPLVSYQEAIDSTANICNPSYTLRAGLFKEIALTQYFLEQGMAVVISDFNGKRNTALSPSEGRMVLDGIRAAKRDPALGLADSAVGLYGYSGGGNASASAAELHASYAPELPILGSAQGGVPGDKNALLDEVLGPVNLGNFFAQWAVWVFVNGVAREYPDVLKPEDLLTPDGVAHFDDMGNRCLWTEIAAGMLSPPMSTYLKDPNVLRRPEIQQVLHDISFGVDPAHRPDMPLFMWQSTTDQLIPPQVIHPTIEAYCRANVDLRYLEVPISEHISADVIGWPAATAWLSWVLRGGNPGPKTC</sequence>
<evidence type="ECO:0000313" key="3">
    <source>
        <dbReference type="Proteomes" id="UP000503540"/>
    </source>
</evidence>
<dbReference type="GO" id="GO:0016042">
    <property type="term" value="P:lipid catabolic process"/>
    <property type="evidence" value="ECO:0007669"/>
    <property type="project" value="InterPro"/>
</dbReference>
<dbReference type="InterPro" id="IPR005152">
    <property type="entry name" value="Lipase_secreted"/>
</dbReference>
<dbReference type="Gene3D" id="1.10.260.130">
    <property type="match status" value="1"/>
</dbReference>